<dbReference type="AlphaFoldDB" id="A0A165RAR4"/>
<dbReference type="EMBL" id="KV425584">
    <property type="protein sequence ID" value="KZT23543.1"/>
    <property type="molecule type" value="Genomic_DNA"/>
</dbReference>
<evidence type="ECO:0000313" key="1">
    <source>
        <dbReference type="EMBL" id="KZT23543.1"/>
    </source>
</evidence>
<organism evidence="1 2">
    <name type="scientific">Neolentinus lepideus HHB14362 ss-1</name>
    <dbReference type="NCBI Taxonomy" id="1314782"/>
    <lineage>
        <taxon>Eukaryota</taxon>
        <taxon>Fungi</taxon>
        <taxon>Dikarya</taxon>
        <taxon>Basidiomycota</taxon>
        <taxon>Agaricomycotina</taxon>
        <taxon>Agaricomycetes</taxon>
        <taxon>Gloeophyllales</taxon>
        <taxon>Gloeophyllaceae</taxon>
        <taxon>Neolentinus</taxon>
    </lineage>
</organism>
<keyword evidence="2" id="KW-1185">Reference proteome</keyword>
<evidence type="ECO:0000313" key="2">
    <source>
        <dbReference type="Proteomes" id="UP000076761"/>
    </source>
</evidence>
<reference evidence="1 2" key="1">
    <citation type="journal article" date="2016" name="Mol. Biol. Evol.">
        <title>Comparative Genomics of Early-Diverging Mushroom-Forming Fungi Provides Insights into the Origins of Lignocellulose Decay Capabilities.</title>
        <authorList>
            <person name="Nagy L.G."/>
            <person name="Riley R."/>
            <person name="Tritt A."/>
            <person name="Adam C."/>
            <person name="Daum C."/>
            <person name="Floudas D."/>
            <person name="Sun H."/>
            <person name="Yadav J.S."/>
            <person name="Pangilinan J."/>
            <person name="Larsson K.H."/>
            <person name="Matsuura K."/>
            <person name="Barry K."/>
            <person name="Labutti K."/>
            <person name="Kuo R."/>
            <person name="Ohm R.A."/>
            <person name="Bhattacharya S.S."/>
            <person name="Shirouzu T."/>
            <person name="Yoshinaga Y."/>
            <person name="Martin F.M."/>
            <person name="Grigoriev I.V."/>
            <person name="Hibbett D.S."/>
        </authorList>
    </citation>
    <scope>NUCLEOTIDE SEQUENCE [LARGE SCALE GENOMIC DNA]</scope>
    <source>
        <strain evidence="1 2">HHB14362 ss-1</strain>
    </source>
</reference>
<proteinExistence type="predicted"/>
<dbReference type="InParanoid" id="A0A165RAR4"/>
<sequence>MKHAAARDVIMQSICIPSRYGLHGELAVWMAPSSRAASFVCVYLFLVAWKNGPAILKNGQRSLMAQ</sequence>
<name>A0A165RAR4_9AGAM</name>
<gene>
    <name evidence="1" type="ORF">NEOLEDRAFT_1136325</name>
</gene>
<protein>
    <submittedName>
        <fullName evidence="1">Uncharacterized protein</fullName>
    </submittedName>
</protein>
<accession>A0A165RAR4</accession>
<dbReference type="Proteomes" id="UP000076761">
    <property type="component" value="Unassembled WGS sequence"/>
</dbReference>